<name>A0A1N7MYH6_9RHOB</name>
<feature type="compositionally biased region" description="Basic and acidic residues" evidence="1">
    <location>
        <begin position="314"/>
        <end position="323"/>
    </location>
</feature>
<dbReference type="EMBL" id="FTOQ01000006">
    <property type="protein sequence ID" value="SIS91078.1"/>
    <property type="molecule type" value="Genomic_DNA"/>
</dbReference>
<evidence type="ECO:0000313" key="3">
    <source>
        <dbReference type="Proteomes" id="UP000186684"/>
    </source>
</evidence>
<gene>
    <name evidence="2" type="ORF">SAMN05421759_10646</name>
</gene>
<evidence type="ECO:0000256" key="1">
    <source>
        <dbReference type="SAM" id="MobiDB-lite"/>
    </source>
</evidence>
<dbReference type="Proteomes" id="UP000186684">
    <property type="component" value="Unassembled WGS sequence"/>
</dbReference>
<protein>
    <recommendedName>
        <fullName evidence="4">Phosphoadenosine phosphosulfate reductase</fullName>
    </recommendedName>
</protein>
<reference evidence="3" key="1">
    <citation type="submission" date="2017-01" db="EMBL/GenBank/DDBJ databases">
        <authorList>
            <person name="Varghese N."/>
            <person name="Submissions S."/>
        </authorList>
    </citation>
    <scope>NUCLEOTIDE SEQUENCE [LARGE SCALE GENOMIC DNA]</scope>
    <source>
        <strain evidence="3">DSM 29430</strain>
    </source>
</reference>
<proteinExistence type="predicted"/>
<dbReference type="STRING" id="633194.SAMN05421759_10646"/>
<evidence type="ECO:0000313" key="2">
    <source>
        <dbReference type="EMBL" id="SIS91078.1"/>
    </source>
</evidence>
<feature type="region of interest" description="Disordered" evidence="1">
    <location>
        <begin position="314"/>
        <end position="337"/>
    </location>
</feature>
<organism evidence="2 3">
    <name type="scientific">Roseivivax lentus</name>
    <dbReference type="NCBI Taxonomy" id="633194"/>
    <lineage>
        <taxon>Bacteria</taxon>
        <taxon>Pseudomonadati</taxon>
        <taxon>Pseudomonadota</taxon>
        <taxon>Alphaproteobacteria</taxon>
        <taxon>Rhodobacterales</taxon>
        <taxon>Roseobacteraceae</taxon>
        <taxon>Roseivivax</taxon>
    </lineage>
</organism>
<dbReference type="AlphaFoldDB" id="A0A1N7MYH6"/>
<sequence length="337" mass="37472">MGGIMPTETAWDIELSELDYGAWRARLEEIGEETGFFEPLGARHHALFDERGDTLLVSFESFAGITALDEKARPIALPVAEAEDWSLLSVVSKNDTWFRDGAVFGFFDQLTDDGFFDDFDRVVFYGAGPCGYAAAAFSVSAPGAVVVAAQPQATLDPRLTNWDERFTEYRRMDFTDRYGYAPDMLDAALRAYVLVDPRETLDAMHAALFHREGVTRLPMPFMGATLQTALIDMELLGPVLRQAADGTLDALSFARMMRARRDYGPYLRRLLARVEADERLELTRLLCANVASRKSAPRFRRRLRALRRIETAEAEAEAGHAAEDAADIGPDGQTAAE</sequence>
<keyword evidence="3" id="KW-1185">Reference proteome</keyword>
<evidence type="ECO:0008006" key="4">
    <source>
        <dbReference type="Google" id="ProtNLM"/>
    </source>
</evidence>
<accession>A0A1N7MYH6</accession>